<name>A0ACC3NP03_9PEZI</name>
<gene>
    <name evidence="1" type="primary">PRP5_1</name>
    <name evidence="1" type="ORF">LTR37_003736</name>
</gene>
<reference evidence="1" key="1">
    <citation type="submission" date="2023-07" db="EMBL/GenBank/DDBJ databases">
        <title>Black Yeasts Isolated from many extreme environments.</title>
        <authorList>
            <person name="Coleine C."/>
            <person name="Stajich J.E."/>
            <person name="Selbmann L."/>
        </authorList>
    </citation>
    <scope>NUCLEOTIDE SEQUENCE</scope>
    <source>
        <strain evidence="1">CCFEE 5714</strain>
    </source>
</reference>
<organism evidence="1 2">
    <name type="scientific">Vermiconidia calcicola</name>
    <dbReference type="NCBI Taxonomy" id="1690605"/>
    <lineage>
        <taxon>Eukaryota</taxon>
        <taxon>Fungi</taxon>
        <taxon>Dikarya</taxon>
        <taxon>Ascomycota</taxon>
        <taxon>Pezizomycotina</taxon>
        <taxon>Dothideomycetes</taxon>
        <taxon>Dothideomycetidae</taxon>
        <taxon>Mycosphaerellales</taxon>
        <taxon>Extremaceae</taxon>
        <taxon>Vermiconidia</taxon>
    </lineage>
</organism>
<evidence type="ECO:0000313" key="1">
    <source>
        <dbReference type="EMBL" id="KAK3720325.1"/>
    </source>
</evidence>
<comment type="caution">
    <text evidence="1">The sequence shown here is derived from an EMBL/GenBank/DDBJ whole genome shotgun (WGS) entry which is preliminary data.</text>
</comment>
<proteinExistence type="predicted"/>
<dbReference type="Proteomes" id="UP001281147">
    <property type="component" value="Unassembled WGS sequence"/>
</dbReference>
<evidence type="ECO:0000313" key="2">
    <source>
        <dbReference type="Proteomes" id="UP001281147"/>
    </source>
</evidence>
<protein>
    <submittedName>
        <fullName evidence="1">Pre-mRNA processing RNA-helicase</fullName>
        <ecNumber evidence="1">3.6.4.13</ecNumber>
    </submittedName>
</protein>
<dbReference type="EMBL" id="JAUTXU010000022">
    <property type="protein sequence ID" value="KAK3720325.1"/>
    <property type="molecule type" value="Genomic_DNA"/>
</dbReference>
<dbReference type="EC" id="3.6.4.13" evidence="1"/>
<keyword evidence="2" id="KW-1185">Reference proteome</keyword>
<keyword evidence="1" id="KW-0378">Hydrolase</keyword>
<sequence length="1213" mass="133524">MARSPARREPDYAGRERQYDRGHARRRSRSRDRDVRRWRSRSPHGHDLMRNQRRYDDRDTNRRRDRSRDRYAGSHRERSRDRKRSREASPMRDRRDRDRRRDDRDHYDDRDRKRPKRDEGPQRNDSRDRKDGKVASKDGEVRQYSEMQRDSAILNKQSSRPSTADADEEAKKAKLAKVEAWKKKMADQKRKEAGLSGSASPQVKTEKANAASPTPDVGSPATLSHQATAPASPATPTDGAKSASPTPYAGKFDPRAIAKRAAAAMERQKAALGGDVVIPKSANQNSNMNGANLADNSKVASGSRGNGGSKPAKIDAKITGFGLNKTAAEKQEKQNASKGAAPLEEEEVVKRKLEKLPDMPTTNDSGDAALANDSDGQDEGDAIRSDEEEAEQVREAAQRRAEAEAQAEQQDVTMADTESTATLRADTESTNTAKAEAEVKVETSSADKMDEDEDVDPLDAFMSNLEQPQNNTRPNLAIGKGKKNEPQVFNSDDEADLDAVGNGTDDILAIAAKRKKKEIPTVNHGKIDYESFRKNFYAESVELSEMTAEDVEAVRADLDNIKCRGVDVPKPIMKWSQGGFGTQILDVIRDQKFEKPTSIQAQALPAIMSGRDVIGVAKTGSGKTVAFILPMFRHIKDQRPLENLDGPIGLILAPTRELATQIHRECKPYLKALNLRAVCAYGGAPIKDQIAELKRGAEIVVCTPGRMIDLLAANTGRVTNLRRVTYVVLDEADRMFDMGFEPQITKMLNNIRPQRQTVLFSATFPRGMEALARKALTKPIEIIVGGRSVVASEITQIIEVRSEASKFKRLLELLGELHEHDEDARSLIFVERQETADNMLKDLLRKQYPCVSIHGGREQIDRDQAINDFKAGVYPVMVATSVAARGLDVKQLKLVVNYDAPNHIEDYVHRSGRTGRAGNTGTAVTFVTPEQDRFAPFLVKALTDSHQDVPEALQKLREEHDENVKAGQAKKIGSGFGGRGIERLDAARDAERAREKKQYKTGDEPEEEEEQGEKKTDKKETEVDKLVAKATGGVKDRDTQPAADASLIPANLNNALANAMKVQKAEKPEAKANDPLAKVSAVAATIGSRLGRSGSTRPGVPIDNRGPDAGAFHATLEINDFPQKARWGVTNRTNVAKILEATGTSITSKGIYYAAGKEPQAGELPKLYILVEGDTEVQVENAMGELTRLLKDGTIAAYAAENRAPAGGRYSVV</sequence>
<accession>A0ACC3NP03</accession>